<dbReference type="Proteomes" id="UP000180098">
    <property type="component" value="Unassembled WGS sequence"/>
</dbReference>
<dbReference type="AlphaFoldDB" id="A0A1S2L7D8"/>
<evidence type="ECO:0000313" key="2">
    <source>
        <dbReference type="EMBL" id="OIJ07913.1"/>
    </source>
</evidence>
<dbReference type="EMBL" id="MLQQ01000057">
    <property type="protein sequence ID" value="OIJ07913.1"/>
    <property type="molecule type" value="Genomic_DNA"/>
</dbReference>
<sequence length="59" mass="6708">MKLLSAFIAWVVIMFIEFIWLIIDSSAGARNKEEIYVVIVISLVVGATGLNLYNKHLKR</sequence>
<evidence type="ECO:0000256" key="1">
    <source>
        <dbReference type="SAM" id="Phobius"/>
    </source>
</evidence>
<reference evidence="2 3" key="1">
    <citation type="submission" date="2016-10" db="EMBL/GenBank/DDBJ databases">
        <title>Draft genome sequences of four alkaliphilic bacteria belonging to the Anaerobacillus genus.</title>
        <authorList>
            <person name="Bassil N.M."/>
            <person name="Lloyd J.R."/>
        </authorList>
    </citation>
    <scope>NUCLEOTIDE SEQUENCE [LARGE SCALE GENOMIC DNA]</scope>
    <source>
        <strain evidence="2 3">DSM 15340</strain>
    </source>
</reference>
<dbReference type="OrthoDB" id="2931640at2"/>
<gene>
    <name evidence="2" type="ORF">BKP35_18165</name>
</gene>
<feature type="transmembrane region" description="Helical" evidence="1">
    <location>
        <begin position="35"/>
        <end position="53"/>
    </location>
</feature>
<keyword evidence="1" id="KW-1133">Transmembrane helix</keyword>
<protein>
    <submittedName>
        <fullName evidence="2">Uncharacterized protein</fullName>
    </submittedName>
</protein>
<feature type="transmembrane region" description="Helical" evidence="1">
    <location>
        <begin position="7"/>
        <end position="23"/>
    </location>
</feature>
<organism evidence="2 3">
    <name type="scientific">Anaerobacillus arseniciselenatis</name>
    <dbReference type="NCBI Taxonomy" id="85682"/>
    <lineage>
        <taxon>Bacteria</taxon>
        <taxon>Bacillati</taxon>
        <taxon>Bacillota</taxon>
        <taxon>Bacilli</taxon>
        <taxon>Bacillales</taxon>
        <taxon>Bacillaceae</taxon>
        <taxon>Anaerobacillus</taxon>
    </lineage>
</organism>
<accession>A0A1S2L7D8</accession>
<evidence type="ECO:0000313" key="3">
    <source>
        <dbReference type="Proteomes" id="UP000180098"/>
    </source>
</evidence>
<comment type="caution">
    <text evidence="2">The sequence shown here is derived from an EMBL/GenBank/DDBJ whole genome shotgun (WGS) entry which is preliminary data.</text>
</comment>
<keyword evidence="1" id="KW-0812">Transmembrane</keyword>
<dbReference type="RefSeq" id="WP_071314803.1">
    <property type="nucleotide sequence ID" value="NZ_MLQQ01000057.1"/>
</dbReference>
<keyword evidence="1" id="KW-0472">Membrane</keyword>
<proteinExistence type="predicted"/>
<keyword evidence="3" id="KW-1185">Reference proteome</keyword>
<name>A0A1S2L7D8_9BACI</name>